<dbReference type="GeneTree" id="ENSGT01120000277779"/>
<protein>
    <submittedName>
        <fullName evidence="1">Uncharacterized protein</fullName>
    </submittedName>
</protein>
<accession>A0AAY5KMX1</accession>
<reference evidence="1 2" key="1">
    <citation type="submission" date="2020-02" db="EMBL/GenBank/DDBJ databases">
        <title>Esox lucius (northern pike) genome, fEsoLuc1, primary haplotype.</title>
        <authorList>
            <person name="Myers G."/>
            <person name="Karagic N."/>
            <person name="Meyer A."/>
            <person name="Pippel M."/>
            <person name="Reichard M."/>
            <person name="Winkler S."/>
            <person name="Tracey A."/>
            <person name="Sims Y."/>
            <person name="Howe K."/>
            <person name="Rhie A."/>
            <person name="Formenti G."/>
            <person name="Durbin R."/>
            <person name="Fedrigo O."/>
            <person name="Jarvis E.D."/>
        </authorList>
    </citation>
    <scope>NUCLEOTIDE SEQUENCE [LARGE SCALE GENOMIC DNA]</scope>
</reference>
<name>A0AAY5KMX1_ESOLU</name>
<organism evidence="1 2">
    <name type="scientific">Esox lucius</name>
    <name type="common">Northern pike</name>
    <dbReference type="NCBI Taxonomy" id="8010"/>
    <lineage>
        <taxon>Eukaryota</taxon>
        <taxon>Metazoa</taxon>
        <taxon>Chordata</taxon>
        <taxon>Craniata</taxon>
        <taxon>Vertebrata</taxon>
        <taxon>Euteleostomi</taxon>
        <taxon>Actinopterygii</taxon>
        <taxon>Neopterygii</taxon>
        <taxon>Teleostei</taxon>
        <taxon>Protacanthopterygii</taxon>
        <taxon>Esociformes</taxon>
        <taxon>Esocidae</taxon>
        <taxon>Esox</taxon>
    </lineage>
</organism>
<evidence type="ECO:0000313" key="1">
    <source>
        <dbReference type="Ensembl" id="ENSELUP00000090071.1"/>
    </source>
</evidence>
<dbReference type="Proteomes" id="UP000265140">
    <property type="component" value="Chromosome 10"/>
</dbReference>
<reference evidence="1" key="3">
    <citation type="submission" date="2025-09" db="UniProtKB">
        <authorList>
            <consortium name="Ensembl"/>
        </authorList>
    </citation>
    <scope>IDENTIFICATION</scope>
</reference>
<evidence type="ECO:0000313" key="2">
    <source>
        <dbReference type="Proteomes" id="UP000265140"/>
    </source>
</evidence>
<reference evidence="1" key="2">
    <citation type="submission" date="2025-08" db="UniProtKB">
        <authorList>
            <consortium name="Ensembl"/>
        </authorList>
    </citation>
    <scope>IDENTIFICATION</scope>
</reference>
<dbReference type="AlphaFoldDB" id="A0AAY5KMX1"/>
<sequence length="99" mass="11363">MKGSLWREPHGSCQHGILQAGGGSVKLWGWFSWHSMGPLVCLQTSLTGCTKILLIFQNINQNFNLRRYVTFWLYSQHRNEPKRVMIFGNASNLLMTLPI</sequence>
<proteinExistence type="predicted"/>
<keyword evidence="2" id="KW-1185">Reference proteome</keyword>
<dbReference type="Ensembl" id="ENSELUT00000088447.1">
    <property type="protein sequence ID" value="ENSELUP00000090071.1"/>
    <property type="gene ID" value="ENSELUG00000037620.1"/>
</dbReference>